<dbReference type="eggNOG" id="KOG2707">
    <property type="taxonomic scope" value="Eukaryota"/>
</dbReference>
<evidence type="ECO:0000313" key="10">
    <source>
        <dbReference type="Proteomes" id="UP000659654"/>
    </source>
</evidence>
<dbReference type="Pfam" id="PF00814">
    <property type="entry name" value="TsaD"/>
    <property type="match status" value="1"/>
</dbReference>
<sequence>MGFNASNTLRLRIARYWSLIHRNYTVLGIETSCDDTCAAILDSEKGILASRRDQNWVSQQNIGGISPFLAAQNHRRLIDRQVDEVLSGAKLRYQDLDGVAVSSEPGLVICLKVGVDKALAICRDNQIPFIPVHHMKAHALSARYAHREIDFPFVTLLISGGHSIIALAKDVDNFQVLGTSRASSPGETIDKVARTMGLYAKPHYGVQVESLASSSNAIMKYVTVMPSVCGADMDFASLRERFLHALRTINDININDFCCNLQHLVTAHLCQRLDVALAFVNHEHLCESSQKSLVIAGGVAANKYIRRCVDNVASHWGFKTYVPINQMVTDNAEMIAWTGIELKTRSSKIICPSELPLSFHVEAKSPLGEDISDKSQFAQSPIHFYTGK</sequence>
<keyword evidence="10" id="KW-1185">Reference proteome</keyword>
<dbReference type="AlphaFoldDB" id="A0A1I7RN74"/>
<gene>
    <name evidence="8" type="ORF">BXYJ_LOCUS12088</name>
</gene>
<keyword evidence="3" id="KW-0819">tRNA processing</keyword>
<reference evidence="11" key="1">
    <citation type="submission" date="2016-11" db="UniProtKB">
        <authorList>
            <consortium name="WormBaseParasite"/>
        </authorList>
    </citation>
    <scope>IDENTIFICATION</scope>
</reference>
<dbReference type="GO" id="GO:0046872">
    <property type="term" value="F:metal ion binding"/>
    <property type="evidence" value="ECO:0007669"/>
    <property type="project" value="UniProtKB-KW"/>
</dbReference>
<evidence type="ECO:0000259" key="7">
    <source>
        <dbReference type="Pfam" id="PF00814"/>
    </source>
</evidence>
<evidence type="ECO:0000256" key="1">
    <source>
        <dbReference type="ARBA" id="ARBA00012156"/>
    </source>
</evidence>
<dbReference type="SUPFAM" id="SSF53067">
    <property type="entry name" value="Actin-like ATPase domain"/>
    <property type="match status" value="1"/>
</dbReference>
<keyword evidence="5" id="KW-0012">Acyltransferase</keyword>
<dbReference type="EC" id="2.3.1.234" evidence="1"/>
<dbReference type="NCBIfam" id="TIGR00329">
    <property type="entry name" value="gcp_kae1"/>
    <property type="match status" value="1"/>
</dbReference>
<dbReference type="Proteomes" id="UP000095284">
    <property type="component" value="Unplaced"/>
</dbReference>
<dbReference type="PANTHER" id="PTHR11735">
    <property type="entry name" value="TRNA N6-ADENOSINE THREONYLCARBAMOYLTRANSFERASE"/>
    <property type="match status" value="1"/>
</dbReference>
<dbReference type="GO" id="GO:0005739">
    <property type="term" value="C:mitochondrion"/>
    <property type="evidence" value="ECO:0007669"/>
    <property type="project" value="TreeGrafter"/>
</dbReference>
<accession>A0A1I7RN74</accession>
<organism evidence="9 11">
    <name type="scientific">Bursaphelenchus xylophilus</name>
    <name type="common">Pinewood nematode worm</name>
    <name type="synonym">Aphelenchoides xylophilus</name>
    <dbReference type="NCBI Taxonomy" id="6326"/>
    <lineage>
        <taxon>Eukaryota</taxon>
        <taxon>Metazoa</taxon>
        <taxon>Ecdysozoa</taxon>
        <taxon>Nematoda</taxon>
        <taxon>Chromadorea</taxon>
        <taxon>Rhabditida</taxon>
        <taxon>Tylenchina</taxon>
        <taxon>Tylenchomorpha</taxon>
        <taxon>Aphelenchoidea</taxon>
        <taxon>Aphelenchoididae</taxon>
        <taxon>Bursaphelenchus</taxon>
    </lineage>
</organism>
<evidence type="ECO:0000313" key="8">
    <source>
        <dbReference type="EMBL" id="CAD5231997.1"/>
    </source>
</evidence>
<reference evidence="8" key="2">
    <citation type="submission" date="2020-09" db="EMBL/GenBank/DDBJ databases">
        <authorList>
            <person name="Kikuchi T."/>
        </authorList>
    </citation>
    <scope>NUCLEOTIDE SEQUENCE</scope>
    <source>
        <strain evidence="8">Ka4C1</strain>
    </source>
</reference>
<dbReference type="Gene3D" id="3.30.420.40">
    <property type="match status" value="2"/>
</dbReference>
<dbReference type="InterPro" id="IPR017861">
    <property type="entry name" value="KAE1/TsaD"/>
</dbReference>
<dbReference type="WBParaSite" id="BXY_0216000.1">
    <property type="protein sequence ID" value="BXY_0216000.1"/>
    <property type="gene ID" value="BXY_0216000"/>
</dbReference>
<dbReference type="Proteomes" id="UP000659654">
    <property type="component" value="Unassembled WGS sequence"/>
</dbReference>
<evidence type="ECO:0000313" key="9">
    <source>
        <dbReference type="Proteomes" id="UP000095284"/>
    </source>
</evidence>
<dbReference type="GO" id="GO:0061711">
    <property type="term" value="F:tRNA N(6)-L-threonylcarbamoyladenine synthase activity"/>
    <property type="evidence" value="ECO:0007669"/>
    <property type="project" value="UniProtKB-EC"/>
</dbReference>
<dbReference type="PRINTS" id="PR00789">
    <property type="entry name" value="OSIALOPTASE"/>
</dbReference>
<dbReference type="Proteomes" id="UP000582659">
    <property type="component" value="Unassembled WGS sequence"/>
</dbReference>
<dbReference type="PANTHER" id="PTHR11735:SF6">
    <property type="entry name" value="TRNA N6-ADENOSINE THREONYLCARBAMOYLTRANSFERASE, MITOCHONDRIAL"/>
    <property type="match status" value="1"/>
</dbReference>
<name>A0A1I7RN74_BURXY</name>
<proteinExistence type="predicted"/>
<keyword evidence="2" id="KW-0808">Transferase</keyword>
<evidence type="ECO:0000256" key="5">
    <source>
        <dbReference type="ARBA" id="ARBA00023315"/>
    </source>
</evidence>
<dbReference type="EMBL" id="CAJFDI010000005">
    <property type="protein sequence ID" value="CAD5231997.1"/>
    <property type="molecule type" value="Genomic_DNA"/>
</dbReference>
<dbReference type="EMBL" id="CAJFCV020000005">
    <property type="protein sequence ID" value="CAG9123719.1"/>
    <property type="molecule type" value="Genomic_DNA"/>
</dbReference>
<evidence type="ECO:0000256" key="6">
    <source>
        <dbReference type="ARBA" id="ARBA00048117"/>
    </source>
</evidence>
<evidence type="ECO:0000256" key="3">
    <source>
        <dbReference type="ARBA" id="ARBA00022694"/>
    </source>
</evidence>
<dbReference type="GO" id="GO:0008033">
    <property type="term" value="P:tRNA processing"/>
    <property type="evidence" value="ECO:0007669"/>
    <property type="project" value="UniProtKB-KW"/>
</dbReference>
<comment type="catalytic activity">
    <reaction evidence="6">
        <text>L-threonylcarbamoyladenylate + adenosine(37) in tRNA = N(6)-L-threonylcarbamoyladenosine(37) in tRNA + AMP + H(+)</text>
        <dbReference type="Rhea" id="RHEA:37059"/>
        <dbReference type="Rhea" id="RHEA-COMP:10162"/>
        <dbReference type="Rhea" id="RHEA-COMP:10163"/>
        <dbReference type="ChEBI" id="CHEBI:15378"/>
        <dbReference type="ChEBI" id="CHEBI:73682"/>
        <dbReference type="ChEBI" id="CHEBI:74411"/>
        <dbReference type="ChEBI" id="CHEBI:74418"/>
        <dbReference type="ChEBI" id="CHEBI:456215"/>
        <dbReference type="EC" id="2.3.1.234"/>
    </reaction>
</comment>
<dbReference type="InterPro" id="IPR000905">
    <property type="entry name" value="Gcp-like_dom"/>
</dbReference>
<protein>
    <recommendedName>
        <fullName evidence="1">N(6)-L-threonylcarbamoyladenine synthase</fullName>
        <ecNumber evidence="1">2.3.1.234</ecNumber>
    </recommendedName>
</protein>
<dbReference type="SMR" id="A0A1I7RN74"/>
<keyword evidence="4" id="KW-0479">Metal-binding</keyword>
<evidence type="ECO:0000256" key="2">
    <source>
        <dbReference type="ARBA" id="ARBA00022679"/>
    </source>
</evidence>
<evidence type="ECO:0000256" key="4">
    <source>
        <dbReference type="ARBA" id="ARBA00022723"/>
    </source>
</evidence>
<feature type="domain" description="Gcp-like" evidence="7">
    <location>
        <begin position="57"/>
        <end position="337"/>
    </location>
</feature>
<dbReference type="InterPro" id="IPR043129">
    <property type="entry name" value="ATPase_NBD"/>
</dbReference>
<dbReference type="OrthoDB" id="10259622at2759"/>
<evidence type="ECO:0000313" key="11">
    <source>
        <dbReference type="WBParaSite" id="BXY_0216000.1"/>
    </source>
</evidence>